<reference evidence="1 2" key="1">
    <citation type="submission" date="2018-09" db="EMBL/GenBank/DDBJ databases">
        <title>Phylogeny of the Shewanellaceae, and recommendation for two new genera, Pseudoshewanella and Parashewanella.</title>
        <authorList>
            <person name="Wang G."/>
        </authorList>
    </citation>
    <scope>NUCLEOTIDE SEQUENCE [LARGE SCALE GENOMIC DNA]</scope>
    <source>
        <strain evidence="1 2">KCTC 22492</strain>
    </source>
</reference>
<dbReference type="AlphaFoldDB" id="A0A3A6TIN0"/>
<evidence type="ECO:0000313" key="1">
    <source>
        <dbReference type="EMBL" id="RJY06829.1"/>
    </source>
</evidence>
<gene>
    <name evidence="1" type="ORF">D5R81_17155</name>
</gene>
<protein>
    <submittedName>
        <fullName evidence="1">Uncharacterized protein</fullName>
    </submittedName>
</protein>
<organism evidence="1 2">
    <name type="scientific">Parashewanella spongiae</name>
    <dbReference type="NCBI Taxonomy" id="342950"/>
    <lineage>
        <taxon>Bacteria</taxon>
        <taxon>Pseudomonadati</taxon>
        <taxon>Pseudomonadota</taxon>
        <taxon>Gammaproteobacteria</taxon>
        <taxon>Alteromonadales</taxon>
        <taxon>Shewanellaceae</taxon>
        <taxon>Parashewanella</taxon>
    </lineage>
</organism>
<name>A0A3A6TIN0_9GAMM</name>
<dbReference type="EMBL" id="QYYH01000148">
    <property type="protein sequence ID" value="RJY06829.1"/>
    <property type="molecule type" value="Genomic_DNA"/>
</dbReference>
<sequence>MKRYIKMSFLILIFSVLTLCFLKMAAANTQTELSSAKIIQQTSPFSLSQLTQRSPEFLRYQQKTLNRVLASEENPKIVARCGLDKTTMKVVSIKDYDDLKTQLALYNTYKGNLILLLPEANYTIDTMFIKAKDGNIRLCGVSDLLDDVNSDEQSVISGDMNSQKNKYLGLGISATNFVKKDGSVAVFNPVNFDNNSVDDVYDKTQIIVKNDIQLVDNASVSFIGLDIRVQGGDADSNIGSLQAVRSGTIDIIESALSQGERSQSNYTLIFYQNSKLSIYRSVLMSANSYRLIESHTPYSTVIYQSQLIHVWNSDYPKKTFYDPLAFALCSYNTFCIEAVNEPVNIMLYQNVILALGGFPENSYTSAIINNMAGSLILYGNYYGENIWLPLNVGPITEYDRVVDLISLTANLWNKAGLTSKSVPCIVPKNATGEIKFYNRDKSYTGICKAEH</sequence>
<proteinExistence type="predicted"/>
<dbReference type="RefSeq" id="WP_121854843.1">
    <property type="nucleotide sequence ID" value="NZ_JAKILH010000158.1"/>
</dbReference>
<comment type="caution">
    <text evidence="1">The sequence shown here is derived from an EMBL/GenBank/DDBJ whole genome shotgun (WGS) entry which is preliminary data.</text>
</comment>
<dbReference type="Proteomes" id="UP000273022">
    <property type="component" value="Unassembled WGS sequence"/>
</dbReference>
<keyword evidence="2" id="KW-1185">Reference proteome</keyword>
<evidence type="ECO:0000313" key="2">
    <source>
        <dbReference type="Proteomes" id="UP000273022"/>
    </source>
</evidence>
<accession>A0A3A6TIN0</accession>